<accession>A0A1Y5NWZ0</accession>
<dbReference type="EMBL" id="FLQS01000002">
    <property type="protein sequence ID" value="SBS70987.1"/>
    <property type="molecule type" value="Genomic_DNA"/>
</dbReference>
<name>A0A1Y5NWZ0_9MYCO</name>
<sequence length="109" mass="12490">MPKLPEEFADLERFSDWCLPTEEERYQKRLSSTMAEMQELYDAGMARLEDIMVYVDARFPLKGMPEDAKALVHLGQSIVQVSFPIEVWKQPRVLDSGAAYIGLIKEPVV</sequence>
<gene>
    <name evidence="1" type="ORF">MHPYR_100004</name>
</gene>
<evidence type="ECO:0000313" key="1">
    <source>
        <dbReference type="EMBL" id="SBS70987.1"/>
    </source>
</evidence>
<reference evidence="1" key="1">
    <citation type="submission" date="2016-03" db="EMBL/GenBank/DDBJ databases">
        <authorList>
            <person name="Ploux O."/>
        </authorList>
    </citation>
    <scope>NUCLEOTIDE SEQUENCE</scope>
    <source>
        <strain evidence="1">UC10</strain>
    </source>
</reference>
<organism evidence="1">
    <name type="scientific">uncultured Mycobacterium sp</name>
    <dbReference type="NCBI Taxonomy" id="171292"/>
    <lineage>
        <taxon>Bacteria</taxon>
        <taxon>Bacillati</taxon>
        <taxon>Actinomycetota</taxon>
        <taxon>Actinomycetes</taxon>
        <taxon>Mycobacteriales</taxon>
        <taxon>Mycobacteriaceae</taxon>
        <taxon>Mycobacterium</taxon>
        <taxon>environmental samples</taxon>
    </lineage>
</organism>
<proteinExistence type="predicted"/>
<evidence type="ECO:0008006" key="2">
    <source>
        <dbReference type="Google" id="ProtNLM"/>
    </source>
</evidence>
<dbReference type="AlphaFoldDB" id="A0A1Y5NWZ0"/>
<protein>
    <recommendedName>
        <fullName evidence="2">Xaa-Pro dipeptidase</fullName>
    </recommendedName>
</protein>